<reference evidence="5 6" key="1">
    <citation type="journal article" date="2014" name="Genome Announc.">
        <title>Complete Genome Sequence of Amino Acid-Utilizing Eubacterium acidaminophilum al-2 (DSM 3953).</title>
        <authorList>
            <person name="Poehlein A."/>
            <person name="Andreesen J.R."/>
            <person name="Daniel R."/>
        </authorList>
    </citation>
    <scope>NUCLEOTIDE SEQUENCE [LARGE SCALE GENOMIC DNA]</scope>
    <source>
        <strain evidence="5 6">DSM 3953</strain>
        <plasmid evidence="6">Plasmid EAL2_808p</plasmid>
    </source>
</reference>
<dbReference type="SUPFAM" id="SSF109604">
    <property type="entry name" value="HD-domain/PDEase-like"/>
    <property type="match status" value="1"/>
</dbReference>
<dbReference type="Gene3D" id="3.30.450.20">
    <property type="entry name" value="PAS domain"/>
    <property type="match status" value="1"/>
</dbReference>
<dbReference type="InterPro" id="IPR035965">
    <property type="entry name" value="PAS-like_dom_sf"/>
</dbReference>
<dbReference type="CDD" id="cd01949">
    <property type="entry name" value="GGDEF"/>
    <property type="match status" value="1"/>
</dbReference>
<evidence type="ECO:0000259" key="3">
    <source>
        <dbReference type="PROSITE" id="PS50887"/>
    </source>
</evidence>
<name>W8UBY9_PEPAC</name>
<accession>W8UBY9</accession>
<dbReference type="Gene3D" id="3.30.70.270">
    <property type="match status" value="1"/>
</dbReference>
<organism evidence="5 6">
    <name type="scientific">Peptoclostridium acidaminophilum DSM 3953</name>
    <dbReference type="NCBI Taxonomy" id="1286171"/>
    <lineage>
        <taxon>Bacteria</taxon>
        <taxon>Bacillati</taxon>
        <taxon>Bacillota</taxon>
        <taxon>Clostridia</taxon>
        <taxon>Peptostreptococcales</taxon>
        <taxon>Peptoclostridiaceae</taxon>
        <taxon>Peptoclostridium</taxon>
    </lineage>
</organism>
<evidence type="ECO:0000259" key="2">
    <source>
        <dbReference type="PROSITE" id="PS50112"/>
    </source>
</evidence>
<dbReference type="AlphaFoldDB" id="W8UBY9"/>
<dbReference type="PROSITE" id="PS50887">
    <property type="entry name" value="GGDEF"/>
    <property type="match status" value="1"/>
</dbReference>
<dbReference type="InterPro" id="IPR000160">
    <property type="entry name" value="GGDEF_dom"/>
</dbReference>
<keyword evidence="6" id="KW-1185">Reference proteome</keyword>
<dbReference type="CDD" id="cd00077">
    <property type="entry name" value="HDc"/>
    <property type="match status" value="1"/>
</dbReference>
<dbReference type="PROSITE" id="PS50112">
    <property type="entry name" value="PAS"/>
    <property type="match status" value="1"/>
</dbReference>
<feature type="domain" description="HD-GYP" evidence="4">
    <location>
        <begin position="587"/>
        <end position="782"/>
    </location>
</feature>
<dbReference type="InterPro" id="IPR013656">
    <property type="entry name" value="PAS_4"/>
</dbReference>
<keyword evidence="1" id="KW-0472">Membrane</keyword>
<dbReference type="InterPro" id="IPR000014">
    <property type="entry name" value="PAS"/>
</dbReference>
<evidence type="ECO:0000256" key="1">
    <source>
        <dbReference type="SAM" id="Phobius"/>
    </source>
</evidence>
<dbReference type="Pfam" id="PF00497">
    <property type="entry name" value="SBP_bac_3"/>
    <property type="match status" value="1"/>
</dbReference>
<feature type="domain" description="GGDEF" evidence="3">
    <location>
        <begin position="464"/>
        <end position="593"/>
    </location>
</feature>
<dbReference type="PROSITE" id="PS51832">
    <property type="entry name" value="HD_GYP"/>
    <property type="match status" value="1"/>
</dbReference>
<proteinExistence type="predicted"/>
<evidence type="ECO:0000313" key="6">
    <source>
        <dbReference type="Proteomes" id="UP000019591"/>
    </source>
</evidence>
<dbReference type="OrthoDB" id="9804747at2"/>
<dbReference type="SMART" id="SM00267">
    <property type="entry name" value="GGDEF"/>
    <property type="match status" value="1"/>
</dbReference>
<dbReference type="InterPro" id="IPR043128">
    <property type="entry name" value="Rev_trsase/Diguanyl_cyclase"/>
</dbReference>
<dbReference type="PANTHER" id="PTHR43155:SF2">
    <property type="entry name" value="CYCLIC DI-GMP PHOSPHODIESTERASE PA4108"/>
    <property type="match status" value="1"/>
</dbReference>
<evidence type="ECO:0000259" key="4">
    <source>
        <dbReference type="PROSITE" id="PS51832"/>
    </source>
</evidence>
<keyword evidence="5" id="KW-0614">Plasmid</keyword>
<dbReference type="PATRIC" id="fig|1286171.3.peg.2916"/>
<evidence type="ECO:0000313" key="5">
    <source>
        <dbReference type="EMBL" id="AHM58236.1"/>
    </source>
</evidence>
<dbReference type="SUPFAM" id="SSF53850">
    <property type="entry name" value="Periplasmic binding protein-like II"/>
    <property type="match status" value="1"/>
</dbReference>
<sequence length="783" mass="88723">MKNVSGKISLAKAVFISLAVIMLSVLFATLPGFAYDKYDLQKKPAIEKIRVVLEDNYPPYSFRASDGSLHGILIDQWALWEKKTGVKVIIEAKDWNSALTEMNQGKHDVIDSISFSDERAALFDFTKPHSSAEVPIFFSKNISGIKGIRSLKGFSVAVEKGDIIADILRDAGIKSLVEYDSYESIIEAASKGEVVVFVMNRAPAMHMIYKYGLQSEFTSTDSICIIELRRAIKKGDTELLALVENGFEKITQSEYREIDNRWSGFQNYNTDKIASYIETISFFAFSILILLLVWNYALRRNVNAKTSELTAALSELESSQEQIRAIIDAMPDMIFIVDSEGVFLDYLSRKQKESLLVQPEDFIGRKIADLFPYDITAKFMKGIDIVKNTGKNTMLEYGLGNNHYEARYIPLSESRMLCIVRDITEQRLSQEKIYQMSVYDEPTGLFNRNYFENELGNIEGECKPGMAVVMCDIDGLKLVNDTLGHLEGDAYLITAANIIKSHFADSRLIARIGGDEFAVILERATEESILKTKEKIKEHLTLINQSERLLPISLSIGYGIVSRISPSIADAMKEADDFMYREKLHHKLSFRSKNIDFIKKMLETRDFITEGHGRRMEDLCITLAYRMGLSQKDVKDMALFAQFHDIGKIGISDSILFKPGRLTEDEFEEMKKHAELGYRIAESSPDIMHISELIFKHHEWWNGSGYPFGLKGEEIPLQCRILSVVDAYDAMTNSRPYRKAMPSEDALQELRRFSGVQFDPSVVDMLIDILASPDALPSQYNPS</sequence>
<dbReference type="SUPFAM" id="SSF55785">
    <property type="entry name" value="PYP-like sensor domain (PAS domain)"/>
    <property type="match status" value="1"/>
</dbReference>
<dbReference type="Proteomes" id="UP000019591">
    <property type="component" value="Plasmid EAL2_808p"/>
</dbReference>
<dbReference type="SMART" id="SM00062">
    <property type="entry name" value="PBPb"/>
    <property type="match status" value="1"/>
</dbReference>
<dbReference type="eggNOG" id="COG0834">
    <property type="taxonomic scope" value="Bacteria"/>
</dbReference>
<dbReference type="Pfam" id="PF00990">
    <property type="entry name" value="GGDEF"/>
    <property type="match status" value="1"/>
</dbReference>
<keyword evidence="1" id="KW-1133">Transmembrane helix</keyword>
<dbReference type="NCBIfam" id="TIGR00229">
    <property type="entry name" value="sensory_box"/>
    <property type="match status" value="1"/>
</dbReference>
<dbReference type="InterPro" id="IPR029787">
    <property type="entry name" value="Nucleotide_cyclase"/>
</dbReference>
<dbReference type="KEGG" id="eac:EAL2_808p07330"/>
<dbReference type="Gene3D" id="3.40.190.10">
    <property type="entry name" value="Periplasmic binding protein-like II"/>
    <property type="match status" value="2"/>
</dbReference>
<dbReference type="CDD" id="cd13706">
    <property type="entry name" value="PBP2_HisK_like_1"/>
    <property type="match status" value="1"/>
</dbReference>
<feature type="domain" description="PAS" evidence="2">
    <location>
        <begin position="319"/>
        <end position="371"/>
    </location>
</feature>
<dbReference type="EMBL" id="CP007453">
    <property type="protein sequence ID" value="AHM58236.1"/>
    <property type="molecule type" value="Genomic_DNA"/>
</dbReference>
<dbReference type="SUPFAM" id="SSF55073">
    <property type="entry name" value="Nucleotide cyclase"/>
    <property type="match status" value="1"/>
</dbReference>
<dbReference type="Pfam" id="PF08448">
    <property type="entry name" value="PAS_4"/>
    <property type="match status" value="1"/>
</dbReference>
<feature type="transmembrane region" description="Helical" evidence="1">
    <location>
        <begin position="13"/>
        <end position="35"/>
    </location>
</feature>
<dbReference type="PANTHER" id="PTHR43155">
    <property type="entry name" value="CYCLIC DI-GMP PHOSPHODIESTERASE PA4108-RELATED"/>
    <property type="match status" value="1"/>
</dbReference>
<dbReference type="InterPro" id="IPR003607">
    <property type="entry name" value="HD/PDEase_dom"/>
</dbReference>
<gene>
    <name evidence="5" type="ORF">EAL2_808p07330</name>
</gene>
<dbReference type="eggNOG" id="COG3437">
    <property type="taxonomic scope" value="Bacteria"/>
</dbReference>
<dbReference type="Pfam" id="PF13487">
    <property type="entry name" value="HD_5"/>
    <property type="match status" value="1"/>
</dbReference>
<dbReference type="InterPro" id="IPR001638">
    <property type="entry name" value="Solute-binding_3/MltF_N"/>
</dbReference>
<dbReference type="Gene3D" id="1.10.3210.10">
    <property type="entry name" value="Hypothetical protein af1432"/>
    <property type="match status" value="1"/>
</dbReference>
<dbReference type="RefSeq" id="WP_025437069.1">
    <property type="nucleotide sequence ID" value="NZ_CP007453.1"/>
</dbReference>
<dbReference type="NCBIfam" id="TIGR00254">
    <property type="entry name" value="GGDEF"/>
    <property type="match status" value="1"/>
</dbReference>
<protein>
    <submittedName>
        <fullName evidence="5">Diguanylate cyclase with PAS/PAC sensor</fullName>
    </submittedName>
</protein>
<dbReference type="SMART" id="SM00471">
    <property type="entry name" value="HDc"/>
    <property type="match status" value="1"/>
</dbReference>
<dbReference type="HOGENOM" id="CLU_000445_92_5_9"/>
<geneLocation type="plasmid" evidence="5 6">
    <name>EAL2_808p</name>
</geneLocation>
<keyword evidence="1" id="KW-0812">Transmembrane</keyword>
<dbReference type="InterPro" id="IPR037522">
    <property type="entry name" value="HD_GYP_dom"/>
</dbReference>